<dbReference type="PANTHER" id="PTHR43861:SF6">
    <property type="entry name" value="METHYLTRANSFERASE TYPE 11"/>
    <property type="match status" value="1"/>
</dbReference>
<dbReference type="Proteomes" id="UP000179251">
    <property type="component" value="Unassembled WGS sequence"/>
</dbReference>
<sequence>MTKNLSACIICGSENRKVLRKKIRYGIRRKVLQCVRCSLIFLEPLAGVSAAYYRSNKYRALHGPDLKKQSSPREIFNTYLPFQKPIIQKLEPILRPNMKVLDVGCSTGHFLEALRGRVKTRVGIELDEAAVKFIKRNLNFKVYSEPIERVNMAEGPFDLITALQVLEHVPDPFGFLSGIAKNLKPNGYLYLELPNVSDVLLTVFKVKEYEDFYYREPHVYYYSKDTLGALLKMAGFEGKPGNVQRYNFLNHLNWILAGKPQSNFNVGNAQPVLVSAGSASAAIKDDFNEFIRGTDSKYKQLVGKYNLGENLTFLGRKKL</sequence>
<dbReference type="Pfam" id="PF13489">
    <property type="entry name" value="Methyltransf_23"/>
    <property type="match status" value="1"/>
</dbReference>
<comment type="caution">
    <text evidence="1">The sequence shown here is derived from an EMBL/GenBank/DDBJ whole genome shotgun (WGS) entry which is preliminary data.</text>
</comment>
<accession>A0A1F5VGL3</accession>
<evidence type="ECO:0008006" key="3">
    <source>
        <dbReference type="Google" id="ProtNLM"/>
    </source>
</evidence>
<evidence type="ECO:0000313" key="2">
    <source>
        <dbReference type="Proteomes" id="UP000179251"/>
    </source>
</evidence>
<name>A0A1F5VGL3_9BACT</name>
<proteinExistence type="predicted"/>
<dbReference type="STRING" id="1798325.A2834_03375"/>
<dbReference type="EMBL" id="MFHD01000017">
    <property type="protein sequence ID" value="OGF62480.1"/>
    <property type="molecule type" value="Genomic_DNA"/>
</dbReference>
<evidence type="ECO:0000313" key="1">
    <source>
        <dbReference type="EMBL" id="OGF62480.1"/>
    </source>
</evidence>
<dbReference type="PANTHER" id="PTHR43861">
    <property type="entry name" value="TRANS-ACONITATE 2-METHYLTRANSFERASE-RELATED"/>
    <property type="match status" value="1"/>
</dbReference>
<organism evidence="1 2">
    <name type="scientific">Candidatus Giovannonibacteria bacterium RIFCSPHIGHO2_01_FULL_45_23</name>
    <dbReference type="NCBI Taxonomy" id="1798325"/>
    <lineage>
        <taxon>Bacteria</taxon>
        <taxon>Candidatus Giovannoniibacteriota</taxon>
    </lineage>
</organism>
<dbReference type="CDD" id="cd02440">
    <property type="entry name" value="AdoMet_MTases"/>
    <property type="match status" value="1"/>
</dbReference>
<reference evidence="1 2" key="1">
    <citation type="journal article" date="2016" name="Nat. Commun.">
        <title>Thousands of microbial genomes shed light on interconnected biogeochemical processes in an aquifer system.</title>
        <authorList>
            <person name="Anantharaman K."/>
            <person name="Brown C.T."/>
            <person name="Hug L.A."/>
            <person name="Sharon I."/>
            <person name="Castelle C.J."/>
            <person name="Probst A.J."/>
            <person name="Thomas B.C."/>
            <person name="Singh A."/>
            <person name="Wilkins M.J."/>
            <person name="Karaoz U."/>
            <person name="Brodie E.L."/>
            <person name="Williams K.H."/>
            <person name="Hubbard S.S."/>
            <person name="Banfield J.F."/>
        </authorList>
    </citation>
    <scope>NUCLEOTIDE SEQUENCE [LARGE SCALE GENOMIC DNA]</scope>
</reference>
<gene>
    <name evidence="1" type="ORF">A2834_03375</name>
</gene>
<dbReference type="Gene3D" id="3.40.50.150">
    <property type="entry name" value="Vaccinia Virus protein VP39"/>
    <property type="match status" value="1"/>
</dbReference>
<dbReference type="SUPFAM" id="SSF53335">
    <property type="entry name" value="S-adenosyl-L-methionine-dependent methyltransferases"/>
    <property type="match status" value="1"/>
</dbReference>
<dbReference type="InterPro" id="IPR029063">
    <property type="entry name" value="SAM-dependent_MTases_sf"/>
</dbReference>
<dbReference type="AlphaFoldDB" id="A0A1F5VGL3"/>
<protein>
    <recommendedName>
        <fullName evidence="3">Methyltransferase type 11 domain-containing protein</fullName>
    </recommendedName>
</protein>